<reference evidence="2 3" key="1">
    <citation type="submission" date="2020-07" db="EMBL/GenBank/DDBJ databases">
        <title>Draft genome sequence of violacein-producing bacteria and related species.</title>
        <authorList>
            <person name="Wilson H.S."/>
            <person name="De Leon M.E."/>
        </authorList>
    </citation>
    <scope>NUCLEOTIDE SEQUENCE [LARGE SCALE GENOMIC DNA]</scope>
    <source>
        <strain evidence="2 3">HSC-21Su07</strain>
    </source>
</reference>
<protein>
    <submittedName>
        <fullName evidence="2">DNA transposition protein</fullName>
    </submittedName>
</protein>
<dbReference type="Proteomes" id="UP000545606">
    <property type="component" value="Unassembled WGS sequence"/>
</dbReference>
<comment type="caution">
    <text evidence="2">The sequence shown here is derived from an EMBL/GenBank/DDBJ whole genome shotgun (WGS) entry which is preliminary data.</text>
</comment>
<gene>
    <name evidence="2" type="ORF">H2Z84_14325</name>
</gene>
<feature type="domain" description="Mor transcription activator" evidence="1">
    <location>
        <begin position="52"/>
        <end position="148"/>
    </location>
</feature>
<dbReference type="InterPro" id="IPR014875">
    <property type="entry name" value="Mor_transcription_activator"/>
</dbReference>
<organism evidence="2 3">
    <name type="scientific">Aquitalea aquatica</name>
    <dbReference type="NCBI Taxonomy" id="3044273"/>
    <lineage>
        <taxon>Bacteria</taxon>
        <taxon>Pseudomonadati</taxon>
        <taxon>Pseudomonadota</taxon>
        <taxon>Betaproteobacteria</taxon>
        <taxon>Neisseriales</taxon>
        <taxon>Chromobacteriaceae</taxon>
        <taxon>Aquitalea</taxon>
    </lineage>
</organism>
<name>A0A838YFN3_9NEIS</name>
<dbReference type="AlphaFoldDB" id="A0A838YFN3"/>
<dbReference type="InterPro" id="IPR009057">
    <property type="entry name" value="Homeodomain-like_sf"/>
</dbReference>
<dbReference type="RefSeq" id="WP_181836555.1">
    <property type="nucleotide sequence ID" value="NZ_JACERN010000033.1"/>
</dbReference>
<dbReference type="EMBL" id="JACERN010000033">
    <property type="protein sequence ID" value="MBA4709554.1"/>
    <property type="molecule type" value="Genomic_DNA"/>
</dbReference>
<dbReference type="Gene3D" id="1.10.10.60">
    <property type="entry name" value="Homeodomain-like"/>
    <property type="match status" value="1"/>
</dbReference>
<proteinExistence type="predicted"/>
<sequence length="150" mass="16911">MKAEHAKQLEQLQHLLPEMAQLIASLIGLPRALKLIEAWGGTTFPISKNQRRQGQVRYEALAEVVGVDAADILTQHFGGEVLAIPRCAAALRAMRNQQIRDSFDTLTRHHPASHAVHQLARQYQITERQVWSVLKTATDWACNERQAVLF</sequence>
<evidence type="ECO:0000313" key="3">
    <source>
        <dbReference type="Proteomes" id="UP000545606"/>
    </source>
</evidence>
<evidence type="ECO:0000313" key="2">
    <source>
        <dbReference type="EMBL" id="MBA4709554.1"/>
    </source>
</evidence>
<dbReference type="Pfam" id="PF08765">
    <property type="entry name" value="Mor"/>
    <property type="match status" value="1"/>
</dbReference>
<keyword evidence="3" id="KW-1185">Reference proteome</keyword>
<evidence type="ECO:0000259" key="1">
    <source>
        <dbReference type="Pfam" id="PF08765"/>
    </source>
</evidence>
<accession>A0A838YFN3</accession>
<dbReference type="SUPFAM" id="SSF46689">
    <property type="entry name" value="Homeodomain-like"/>
    <property type="match status" value="1"/>
</dbReference>